<feature type="compositionally biased region" description="Polar residues" evidence="1">
    <location>
        <begin position="444"/>
        <end position="456"/>
    </location>
</feature>
<keyword evidence="3" id="KW-1185">Reference proteome</keyword>
<feature type="region of interest" description="Disordered" evidence="1">
    <location>
        <begin position="195"/>
        <end position="248"/>
    </location>
</feature>
<feature type="compositionally biased region" description="Basic and acidic residues" evidence="1">
    <location>
        <begin position="1"/>
        <end position="14"/>
    </location>
</feature>
<feature type="region of interest" description="Disordered" evidence="1">
    <location>
        <begin position="513"/>
        <end position="565"/>
    </location>
</feature>
<name>A0ABR3X4F0_9EURO</name>
<feature type="compositionally biased region" description="Basic residues" evidence="1">
    <location>
        <begin position="289"/>
        <end position="300"/>
    </location>
</feature>
<evidence type="ECO:0000313" key="2">
    <source>
        <dbReference type="EMBL" id="KAL1870614.1"/>
    </source>
</evidence>
<feature type="compositionally biased region" description="Low complexity" evidence="1">
    <location>
        <begin position="74"/>
        <end position="85"/>
    </location>
</feature>
<feature type="region of interest" description="Disordered" evidence="1">
    <location>
        <begin position="264"/>
        <end position="348"/>
    </location>
</feature>
<feature type="compositionally biased region" description="Basic and acidic residues" evidence="1">
    <location>
        <begin position="525"/>
        <end position="540"/>
    </location>
</feature>
<feature type="compositionally biased region" description="Polar residues" evidence="1">
    <location>
        <begin position="195"/>
        <end position="213"/>
    </location>
</feature>
<feature type="compositionally biased region" description="Polar residues" evidence="1">
    <location>
        <begin position="265"/>
        <end position="280"/>
    </location>
</feature>
<feature type="compositionally biased region" description="Low complexity" evidence="1">
    <location>
        <begin position="225"/>
        <end position="237"/>
    </location>
</feature>
<comment type="caution">
    <text evidence="2">The sequence shown here is derived from an EMBL/GenBank/DDBJ whole genome shotgun (WGS) entry which is preliminary data.</text>
</comment>
<evidence type="ECO:0000313" key="3">
    <source>
        <dbReference type="Proteomes" id="UP001583193"/>
    </source>
</evidence>
<organism evidence="2 3">
    <name type="scientific">Paecilomyces lecythidis</name>
    <dbReference type="NCBI Taxonomy" id="3004212"/>
    <lineage>
        <taxon>Eukaryota</taxon>
        <taxon>Fungi</taxon>
        <taxon>Dikarya</taxon>
        <taxon>Ascomycota</taxon>
        <taxon>Pezizomycotina</taxon>
        <taxon>Eurotiomycetes</taxon>
        <taxon>Eurotiomycetidae</taxon>
        <taxon>Eurotiales</taxon>
        <taxon>Thermoascaceae</taxon>
        <taxon>Paecilomyces</taxon>
    </lineage>
</organism>
<feature type="compositionally biased region" description="Low complexity" evidence="1">
    <location>
        <begin position="513"/>
        <end position="524"/>
    </location>
</feature>
<evidence type="ECO:0000256" key="1">
    <source>
        <dbReference type="SAM" id="MobiDB-lite"/>
    </source>
</evidence>
<feature type="compositionally biased region" description="Polar residues" evidence="1">
    <location>
        <begin position="387"/>
        <end position="399"/>
    </location>
</feature>
<accession>A0ABR3X4F0</accession>
<reference evidence="2 3" key="1">
    <citation type="journal article" date="2024" name="IMA Fungus">
        <title>IMA Genome - F19 : A genome assembly and annotation guide to empower mycologists, including annotated draft genome sequences of Ceratocystis pirilliformis, Diaporthe australafricana, Fusarium ophioides, Paecilomyces lecythidis, and Sporothrix stenoceras.</title>
        <authorList>
            <person name="Aylward J."/>
            <person name="Wilson A.M."/>
            <person name="Visagie C.M."/>
            <person name="Spraker J."/>
            <person name="Barnes I."/>
            <person name="Buitendag C."/>
            <person name="Ceriani C."/>
            <person name="Del Mar Angel L."/>
            <person name="du Plessis D."/>
            <person name="Fuchs T."/>
            <person name="Gasser K."/>
            <person name="Kramer D."/>
            <person name="Li W."/>
            <person name="Munsamy K."/>
            <person name="Piso A."/>
            <person name="Price J.L."/>
            <person name="Sonnekus B."/>
            <person name="Thomas C."/>
            <person name="van der Nest A."/>
            <person name="van Dijk A."/>
            <person name="van Heerden A."/>
            <person name="van Vuuren N."/>
            <person name="Yilmaz N."/>
            <person name="Duong T.A."/>
            <person name="van der Merwe N.A."/>
            <person name="Wingfield M.J."/>
            <person name="Wingfield B.D."/>
        </authorList>
    </citation>
    <scope>NUCLEOTIDE SEQUENCE [LARGE SCALE GENOMIC DNA]</scope>
    <source>
        <strain evidence="2 3">CMW 18167</strain>
    </source>
</reference>
<dbReference type="EMBL" id="JAVDPF010000030">
    <property type="protein sequence ID" value="KAL1870614.1"/>
    <property type="molecule type" value="Genomic_DNA"/>
</dbReference>
<dbReference type="Proteomes" id="UP001583193">
    <property type="component" value="Unassembled WGS sequence"/>
</dbReference>
<sequence length="565" mass="61770">MDSVVDRQNMKPAHDVTFLTGNSPAMPRRYESEEEEISEAETNGHGRMYSPVDGDSDMGAFDSELSADEQASDNIQTRRTINNRRSVLSPYLSSGQKSRPVSMETVKRSSTATFVPGSFCHGEDEVMSETPLTTSPMPSPFLRAAAVVVPADALESEMDLYHQSGNRDSMSSVEDVDSSLLVATPVIYMTPSTRPSLISIAPSSNRTTPTKPDNSARLRRRPSKSSRSSGSVRSSTRLARRASQKRYSSLSLASTLSAEHYIASPTASQKQAKRSSSGSPSIAGATPVHGRRHSRTRSRSRNRETALIESPTLGFLSGEPTLGEEPSATITNFSDMPPMPHPLTPRSMSFSFHAPLTLSPERQSIDMSPQSQRPASTLGPLGPRRISSFNTVDTNVTQGKRSFSSESRKSFRPSLSHNLFLKKGPRRNPRSISMSFRRFESPEPSITESPVSSRSSPDPGHQRSVSTFDGGIGITRPSATYPYVRSSTMLYTPPALRSSSTMDLQSTMDFIADSSYDADSGPSSSKEKSQKRTRDNDSRTAGKSFMGIRLGRKKRIPTLTEDNMI</sequence>
<gene>
    <name evidence="2" type="ORF">Plec18167_007378</name>
</gene>
<protein>
    <submittedName>
        <fullName evidence="2">Uncharacterized protein</fullName>
    </submittedName>
</protein>
<feature type="region of interest" description="Disordered" evidence="1">
    <location>
        <begin position="362"/>
        <end position="478"/>
    </location>
</feature>
<feature type="compositionally biased region" description="Polar residues" evidence="1">
    <location>
        <begin position="362"/>
        <end position="375"/>
    </location>
</feature>
<feature type="region of interest" description="Disordered" evidence="1">
    <location>
        <begin position="1"/>
        <end position="108"/>
    </location>
</feature>
<proteinExistence type="predicted"/>